<proteinExistence type="evidence at transcript level"/>
<dbReference type="SUPFAM" id="SSF160920">
    <property type="entry name" value="PSTPO5379-like"/>
    <property type="match status" value="1"/>
</dbReference>
<dbReference type="Gene3D" id="3.40.1640.10">
    <property type="entry name" value="PSTPO5379-like"/>
    <property type="match status" value="1"/>
</dbReference>
<name>A0A6F9D7Q9_9ASCI</name>
<sequence>MKKQMDLGTALPSTVRKLIRIGDLKRQATPLFCEGYKQANIVILPSSLTSDFEKFAKGNSASIPLLYTSKPGDFEAPELCNNSDIRTDVPLYTVIKNGVVETEVEHLKDFDMSNMVTFYIGCSFSFYQALIENGVTSAKAPGKNVSMYKTNVDCYPSGPFKCKMVVSMQPVHHSKLNMAADVTNCMKDVHGAPIHFGSPESIGIKDISKVDFGDATDIEEGFVPVFWCCGVTGLEALRSANVDLSFTHSPGHMFITDVASQGTDLTDMPEDAMSEVVQISAKNQQYSVVSKRTLDVLEKIAAAATKQRSGTNKAPEDFVKASLALSNAQSLAFFPGFMNCDRDLPNDVYGLLDVLGVAASLQSLGKSVAMFVEANTFDLNKAIVEICHEKGLLPKVPHLIPFQLDQPLDAQLNQERHYDVILSPETFKQKQYDQVFELVAVISEVIMISTNSKESITATNKNNPPRITADFVFGSETSDLRSCALGLAMYALQSCAIHDRYLRKAIGFPFDVNNTKQYMPSSTREKEMHEILQKVCRTSPIQTKFDKKRFDFYEDIRSMVGL</sequence>
<dbReference type="GO" id="GO:0006536">
    <property type="term" value="P:glutamate metabolic process"/>
    <property type="evidence" value="ECO:0007669"/>
    <property type="project" value="TreeGrafter"/>
</dbReference>
<protein>
    <submittedName>
        <fullName evidence="3">UPF0317 protein C14orf159, mitochondrial</fullName>
    </submittedName>
</protein>
<accession>A0A6F9D7Q9</accession>
<dbReference type="AlphaFoldDB" id="A0A6F9D7Q9"/>
<dbReference type="FunFam" id="3.30.2040.10:FF:000001">
    <property type="entry name" value="D-glutamate cyclase, mitochondrial"/>
    <property type="match status" value="1"/>
</dbReference>
<dbReference type="PANTHER" id="PTHR32022">
    <property type="entry name" value="D-GLUTAMATE CYCLASE, MITOCHONDRIAL"/>
    <property type="match status" value="1"/>
</dbReference>
<dbReference type="InterPro" id="IPR038021">
    <property type="entry name" value="Putative_hydro-lyase"/>
</dbReference>
<dbReference type="GO" id="GO:0047820">
    <property type="term" value="F:D-glutamate cyclase activity"/>
    <property type="evidence" value="ECO:0007669"/>
    <property type="project" value="TreeGrafter"/>
</dbReference>
<dbReference type="InterPro" id="IPR009906">
    <property type="entry name" value="D-Glu_cyclase"/>
</dbReference>
<comment type="similarity">
    <text evidence="1">Belongs to the D-glutamate cyclase family.</text>
</comment>
<evidence type="ECO:0000313" key="3">
    <source>
        <dbReference type="EMBL" id="CAB3226522.1"/>
    </source>
</evidence>
<evidence type="ECO:0000256" key="1">
    <source>
        <dbReference type="ARBA" id="ARBA00007896"/>
    </source>
</evidence>
<dbReference type="EMBL" id="LR783439">
    <property type="protein sequence ID" value="CAB3226522.1"/>
    <property type="molecule type" value="mRNA"/>
</dbReference>
<dbReference type="Gene3D" id="3.30.2040.10">
    <property type="entry name" value="PSTPO5379-like domain"/>
    <property type="match status" value="1"/>
</dbReference>
<organism evidence="3">
    <name type="scientific">Phallusia mammillata</name>
    <dbReference type="NCBI Taxonomy" id="59560"/>
    <lineage>
        <taxon>Eukaryota</taxon>
        <taxon>Metazoa</taxon>
        <taxon>Chordata</taxon>
        <taxon>Tunicata</taxon>
        <taxon>Ascidiacea</taxon>
        <taxon>Phlebobranchia</taxon>
        <taxon>Ascidiidae</taxon>
        <taxon>Phallusia</taxon>
    </lineage>
</organism>
<dbReference type="FunFam" id="3.40.1640.10:FF:000001">
    <property type="entry name" value="D-glutamate cyclase, mitochondrial"/>
    <property type="match status" value="1"/>
</dbReference>
<reference evidence="3" key="1">
    <citation type="submission" date="2020-04" db="EMBL/GenBank/DDBJ databases">
        <authorList>
            <person name="Neveu A P."/>
        </authorList>
    </citation>
    <scope>NUCLEOTIDE SEQUENCE</scope>
    <source>
        <tissue evidence="3">Whole embryo</tissue>
    </source>
</reference>
<dbReference type="PANTHER" id="PTHR32022:SF10">
    <property type="entry name" value="D-GLUTAMATE CYCLASE, MITOCHONDRIAL"/>
    <property type="match status" value="1"/>
</dbReference>
<dbReference type="Pfam" id="PF07286">
    <property type="entry name" value="D-Glu_cyclase"/>
    <property type="match status" value="1"/>
</dbReference>
<keyword evidence="2" id="KW-0456">Lyase</keyword>
<gene>
    <name evidence="3" type="primary">C14orf159-001</name>
</gene>
<evidence type="ECO:0000256" key="2">
    <source>
        <dbReference type="ARBA" id="ARBA00023239"/>
    </source>
</evidence>